<feature type="transmembrane region" description="Helical" evidence="9">
    <location>
        <begin position="418"/>
        <end position="439"/>
    </location>
</feature>
<feature type="transmembrane region" description="Helical" evidence="9">
    <location>
        <begin position="168"/>
        <end position="190"/>
    </location>
</feature>
<keyword evidence="6 9" id="KW-1133">Transmembrane helix</keyword>
<evidence type="ECO:0000256" key="2">
    <source>
        <dbReference type="ARBA" id="ARBA00022475"/>
    </source>
</evidence>
<keyword evidence="8" id="KW-0961">Cell wall biogenesis/degradation</keyword>
<feature type="transmembrane region" description="Helical" evidence="9">
    <location>
        <begin position="358"/>
        <end position="379"/>
    </location>
</feature>
<protein>
    <recommendedName>
        <fullName evidence="8">Lipid II flippase</fullName>
    </recommendedName>
</protein>
<proteinExistence type="inferred from homology"/>
<feature type="transmembrane region" description="Helical" evidence="9">
    <location>
        <begin position="391"/>
        <end position="412"/>
    </location>
</feature>
<keyword evidence="5 8" id="KW-0573">Peptidoglycan synthesis</keyword>
<evidence type="ECO:0000256" key="6">
    <source>
        <dbReference type="ARBA" id="ARBA00022989"/>
    </source>
</evidence>
<keyword evidence="4 8" id="KW-0133">Cell shape</keyword>
<name>A0A1F7G967_9BACT</name>
<dbReference type="GO" id="GO:0015648">
    <property type="term" value="F:lipid-linked peptidoglycan transporter activity"/>
    <property type="evidence" value="ECO:0007669"/>
    <property type="project" value="UniProtKB-UniRule"/>
</dbReference>
<dbReference type="GO" id="GO:0034204">
    <property type="term" value="P:lipid translocation"/>
    <property type="evidence" value="ECO:0007669"/>
    <property type="project" value="TreeGrafter"/>
</dbReference>
<evidence type="ECO:0000256" key="9">
    <source>
        <dbReference type="SAM" id="Phobius"/>
    </source>
</evidence>
<evidence type="ECO:0000256" key="4">
    <source>
        <dbReference type="ARBA" id="ARBA00022960"/>
    </source>
</evidence>
<comment type="subcellular location">
    <subcellularLocation>
        <location evidence="1">Cell membrane</location>
        <topology evidence="1">Multi-pass membrane protein</topology>
    </subcellularLocation>
</comment>
<dbReference type="GO" id="GO:0009252">
    <property type="term" value="P:peptidoglycan biosynthetic process"/>
    <property type="evidence" value="ECO:0007669"/>
    <property type="project" value="UniProtKB-UniRule"/>
</dbReference>
<evidence type="ECO:0000256" key="5">
    <source>
        <dbReference type="ARBA" id="ARBA00022984"/>
    </source>
</evidence>
<dbReference type="PIRSF" id="PIRSF002869">
    <property type="entry name" value="MviN"/>
    <property type="match status" value="1"/>
</dbReference>
<evidence type="ECO:0000313" key="11">
    <source>
        <dbReference type="Proteomes" id="UP000178372"/>
    </source>
</evidence>
<feature type="transmembrane region" description="Helical" evidence="9">
    <location>
        <begin position="135"/>
        <end position="156"/>
    </location>
</feature>
<feature type="transmembrane region" description="Helical" evidence="9">
    <location>
        <begin position="20"/>
        <end position="39"/>
    </location>
</feature>
<evidence type="ECO:0000256" key="8">
    <source>
        <dbReference type="PIRNR" id="PIRNR002869"/>
    </source>
</evidence>
<dbReference type="InterPro" id="IPR051050">
    <property type="entry name" value="Lipid_II_flippase_MurJ/MviN"/>
</dbReference>
<dbReference type="GO" id="GO:0071555">
    <property type="term" value="P:cell wall organization"/>
    <property type="evidence" value="ECO:0007669"/>
    <property type="project" value="UniProtKB-UniRule"/>
</dbReference>
<keyword evidence="7 8" id="KW-0472">Membrane</keyword>
<evidence type="ECO:0000256" key="7">
    <source>
        <dbReference type="ARBA" id="ARBA00023136"/>
    </source>
</evidence>
<keyword evidence="3 9" id="KW-0812">Transmembrane</keyword>
<dbReference type="Pfam" id="PF03023">
    <property type="entry name" value="MurJ"/>
    <property type="match status" value="1"/>
</dbReference>
<dbReference type="EMBL" id="MFZF01000030">
    <property type="protein sequence ID" value="OGK15464.1"/>
    <property type="molecule type" value="Genomic_DNA"/>
</dbReference>
<gene>
    <name evidence="10" type="ORF">A2690_03045</name>
</gene>
<keyword evidence="2 8" id="KW-1003">Cell membrane</keyword>
<evidence type="ECO:0000256" key="1">
    <source>
        <dbReference type="ARBA" id="ARBA00004651"/>
    </source>
</evidence>
<evidence type="ECO:0000313" key="10">
    <source>
        <dbReference type="EMBL" id="OGK15464.1"/>
    </source>
</evidence>
<reference evidence="10 11" key="1">
    <citation type="journal article" date="2016" name="Nat. Commun.">
        <title>Thousands of microbial genomes shed light on interconnected biogeochemical processes in an aquifer system.</title>
        <authorList>
            <person name="Anantharaman K."/>
            <person name="Brown C.T."/>
            <person name="Hug L.A."/>
            <person name="Sharon I."/>
            <person name="Castelle C.J."/>
            <person name="Probst A.J."/>
            <person name="Thomas B.C."/>
            <person name="Singh A."/>
            <person name="Wilkins M.J."/>
            <person name="Karaoz U."/>
            <person name="Brodie E.L."/>
            <person name="Williams K.H."/>
            <person name="Hubbard S.S."/>
            <person name="Banfield J.F."/>
        </authorList>
    </citation>
    <scope>NUCLEOTIDE SEQUENCE [LARGE SCALE GENOMIC DNA]</scope>
</reference>
<dbReference type="PANTHER" id="PTHR47019">
    <property type="entry name" value="LIPID II FLIPPASE MURJ"/>
    <property type="match status" value="1"/>
</dbReference>
<feature type="transmembrane region" description="Helical" evidence="9">
    <location>
        <begin position="488"/>
        <end position="512"/>
    </location>
</feature>
<feature type="transmembrane region" description="Helical" evidence="9">
    <location>
        <begin position="65"/>
        <end position="84"/>
    </location>
</feature>
<feature type="transmembrane region" description="Helical" evidence="9">
    <location>
        <begin position="196"/>
        <end position="218"/>
    </location>
</feature>
<dbReference type="AlphaFoldDB" id="A0A1F7G967"/>
<feature type="transmembrane region" description="Helical" evidence="9">
    <location>
        <begin position="96"/>
        <end position="123"/>
    </location>
</feature>
<feature type="transmembrane region" description="Helical" evidence="9">
    <location>
        <begin position="459"/>
        <end position="482"/>
    </location>
</feature>
<dbReference type="Proteomes" id="UP000178372">
    <property type="component" value="Unassembled WGS sequence"/>
</dbReference>
<comment type="similarity">
    <text evidence="8">Belongs to the MurJ/MviN family.</text>
</comment>
<keyword evidence="8" id="KW-0813">Transport</keyword>
<sequence length="543" mass="61623">MERFFNNTKKLIFHRQKDILSSALILASMIIVSRFFGFIRYRTLATFFTKEELDIFFASFRLPDFVFEMLITGALSSAFIPIFIKYKKNEKDFAGNISSIINLISGSLFVVVVFLFLTAGFIIPKITPGFDREVMSTVITLSQILLLTQLPLLVFGNILSGIGQANKIFIITAIAPVLYNVGIILGTIFFSQQFWLYGPIMGVVVGAILFFAMQLPIISITHFRFIPFVFEKQAIKEFIGLFVPRVMSVMTAQIDITIDLTLSTLLGAGNYTIFFFSQSLQLLPVSVIGMAFGQASLPYISELFKADKLLEIRRIIIDSILQLFYVSIPFSFFLIFSRTPLVRLVFGGPKFDWVGTNLTALTVSIFAISIPAHTIFYFLTRTFYAAHDTKTPFYINVVSILINTSISIFGVLVLHLPVWSLALAFSVSMIINTLLHLIFLFKKVGGLDVRKLFSHTIKIYWISFIASIVGYFSMRFLDIFILETTRTLHVFMLLSTTLAIYMGMYVFLSWFFSIEEIYVWGKLLVKIDSLKRKVLELYTGVGS</sequence>
<accession>A0A1F7G967</accession>
<comment type="caution">
    <text evidence="10">The sequence shown here is derived from an EMBL/GenBank/DDBJ whole genome shotgun (WGS) entry which is preliminary data.</text>
</comment>
<evidence type="ECO:0000256" key="3">
    <source>
        <dbReference type="ARBA" id="ARBA00022692"/>
    </source>
</evidence>
<dbReference type="GO" id="GO:0005886">
    <property type="term" value="C:plasma membrane"/>
    <property type="evidence" value="ECO:0007669"/>
    <property type="project" value="UniProtKB-SubCell"/>
</dbReference>
<dbReference type="PANTHER" id="PTHR47019:SF1">
    <property type="entry name" value="LIPID II FLIPPASE MURJ"/>
    <property type="match status" value="1"/>
</dbReference>
<dbReference type="InterPro" id="IPR004268">
    <property type="entry name" value="MurJ"/>
</dbReference>
<dbReference type="GO" id="GO:0008360">
    <property type="term" value="P:regulation of cell shape"/>
    <property type="evidence" value="ECO:0007669"/>
    <property type="project" value="UniProtKB-UniRule"/>
</dbReference>
<comment type="function">
    <text evidence="8">Involved in peptidoglycan biosynthesis. Transports lipid-linked peptidoglycan precursors from the inner to the outer leaflet of the cytoplasmic membrane.</text>
</comment>
<feature type="transmembrane region" description="Helical" evidence="9">
    <location>
        <begin position="320"/>
        <end position="338"/>
    </location>
</feature>
<dbReference type="PRINTS" id="PR01806">
    <property type="entry name" value="VIRFACTRMVIN"/>
</dbReference>
<organism evidence="10 11">
    <name type="scientific">Candidatus Roizmanbacteria bacterium RIFCSPHIGHO2_01_FULL_39_12b</name>
    <dbReference type="NCBI Taxonomy" id="1802030"/>
    <lineage>
        <taxon>Bacteria</taxon>
        <taxon>Candidatus Roizmaniibacteriota</taxon>
    </lineage>
</organism>